<name>T0GET4_9LEPT</name>
<evidence type="ECO:0000313" key="2">
    <source>
        <dbReference type="Proteomes" id="UP000015454"/>
    </source>
</evidence>
<evidence type="ECO:0000313" key="1">
    <source>
        <dbReference type="EMBL" id="EQA45339.1"/>
    </source>
</evidence>
<keyword evidence="2" id="KW-1185">Reference proteome</keyword>
<protein>
    <submittedName>
        <fullName evidence="1">Uncharacterized protein</fullName>
    </submittedName>
</protein>
<reference evidence="1" key="1">
    <citation type="submission" date="2013-05" db="EMBL/GenBank/DDBJ databases">
        <authorList>
            <person name="Harkins D.M."/>
            <person name="Durkin A.S."/>
            <person name="Brinkac L.M."/>
            <person name="Haft D.H."/>
            <person name="Selengut J.D."/>
            <person name="Sanka R."/>
            <person name="DePew J."/>
            <person name="Purushe J."/>
            <person name="Hartskeerl R.A."/>
            <person name="Ahmed A."/>
            <person name="van der Linden H."/>
            <person name="Goris M.G.A."/>
            <person name="Vinetz J.M."/>
            <person name="Sutton G.G."/>
            <person name="Nierman W.C."/>
            <person name="Fouts D.E."/>
        </authorList>
    </citation>
    <scope>NUCLEOTIDE SEQUENCE [LARGE SCALE GENOMIC DNA]</scope>
    <source>
        <strain evidence="1">5399</strain>
    </source>
</reference>
<gene>
    <name evidence="1" type="ORF">LEP1GSC050_3582</name>
</gene>
<proteinExistence type="predicted"/>
<comment type="caution">
    <text evidence="1">The sequence shown here is derived from an EMBL/GenBank/DDBJ whole genome shotgun (WGS) entry which is preliminary data.</text>
</comment>
<organism evidence="1 2">
    <name type="scientific">Leptospira broomii serovar Hurstbridge str. 5399</name>
    <dbReference type="NCBI Taxonomy" id="1049789"/>
    <lineage>
        <taxon>Bacteria</taxon>
        <taxon>Pseudomonadati</taxon>
        <taxon>Spirochaetota</taxon>
        <taxon>Spirochaetia</taxon>
        <taxon>Leptospirales</taxon>
        <taxon>Leptospiraceae</taxon>
        <taxon>Leptospira</taxon>
    </lineage>
</organism>
<dbReference type="STRING" id="1049789.LEP1GSC050_3582"/>
<sequence length="41" mass="4777">MTKDCAVHNNFTTEFYGMAHLRKQVMKKENGKSWNPNCKGM</sequence>
<dbReference type="EMBL" id="AHMO02000008">
    <property type="protein sequence ID" value="EQA45339.1"/>
    <property type="molecule type" value="Genomic_DNA"/>
</dbReference>
<dbReference type="AlphaFoldDB" id="T0GET4"/>
<accession>T0GET4</accession>
<dbReference type="Proteomes" id="UP000015454">
    <property type="component" value="Unassembled WGS sequence"/>
</dbReference>